<dbReference type="RefSeq" id="WP_111845890.1">
    <property type="nucleotide sequence ID" value="NZ_UEGI01000029.1"/>
</dbReference>
<name>A0A5C6Z0F8_9FLAO</name>
<evidence type="ECO:0000256" key="5">
    <source>
        <dbReference type="ARBA" id="ARBA00022842"/>
    </source>
</evidence>
<evidence type="ECO:0000256" key="8">
    <source>
        <dbReference type="ARBA" id="ARBA00034120"/>
    </source>
</evidence>
<keyword evidence="5" id="KW-0460">Magnesium</keyword>
<dbReference type="Pfam" id="PF00078">
    <property type="entry name" value="RVT_1"/>
    <property type="match status" value="1"/>
</dbReference>
<dbReference type="InterPro" id="IPR043502">
    <property type="entry name" value="DNA/RNA_pol_sf"/>
</dbReference>
<proteinExistence type="inferred from homology"/>
<dbReference type="SUPFAM" id="SSF56672">
    <property type="entry name" value="DNA/RNA polymerases"/>
    <property type="match status" value="1"/>
</dbReference>
<dbReference type="GO" id="GO:0003723">
    <property type="term" value="F:RNA binding"/>
    <property type="evidence" value="ECO:0007669"/>
    <property type="project" value="InterPro"/>
</dbReference>
<dbReference type="AlphaFoldDB" id="A0A5C6Z0F8"/>
<evidence type="ECO:0000256" key="3">
    <source>
        <dbReference type="ARBA" id="ARBA00022695"/>
    </source>
</evidence>
<accession>A0A5C6Z0F8</accession>
<evidence type="ECO:0000256" key="9">
    <source>
        <dbReference type="ARBA" id="ARBA00048173"/>
    </source>
</evidence>
<evidence type="ECO:0000256" key="7">
    <source>
        <dbReference type="ARBA" id="ARBA00023118"/>
    </source>
</evidence>
<dbReference type="CDD" id="cd03487">
    <property type="entry name" value="RT_Bac_retron_II"/>
    <property type="match status" value="1"/>
</dbReference>
<evidence type="ECO:0000259" key="10">
    <source>
        <dbReference type="Pfam" id="PF00078"/>
    </source>
</evidence>
<evidence type="ECO:0000313" key="11">
    <source>
        <dbReference type="EMBL" id="TXD73536.1"/>
    </source>
</evidence>
<keyword evidence="4" id="KW-0479">Metal-binding</keyword>
<dbReference type="EC" id="2.7.7.49" evidence="1"/>
<dbReference type="EMBL" id="VORT01000004">
    <property type="protein sequence ID" value="TXD73536.1"/>
    <property type="molecule type" value="Genomic_DNA"/>
</dbReference>
<reference evidence="11 12" key="1">
    <citation type="submission" date="2019-08" db="EMBL/GenBank/DDBJ databases">
        <title>Genome of Aequorivita antarctica SW49 (type strain).</title>
        <authorList>
            <person name="Bowman J.P."/>
        </authorList>
    </citation>
    <scope>NUCLEOTIDE SEQUENCE [LARGE SCALE GENOMIC DNA]</scope>
    <source>
        <strain evidence="11 12">SW49</strain>
    </source>
</reference>
<dbReference type="GO" id="GO:0003964">
    <property type="term" value="F:RNA-directed DNA polymerase activity"/>
    <property type="evidence" value="ECO:0007669"/>
    <property type="project" value="UniProtKB-KW"/>
</dbReference>
<dbReference type="Proteomes" id="UP000321497">
    <property type="component" value="Unassembled WGS sequence"/>
</dbReference>
<protein>
    <recommendedName>
        <fullName evidence="1">RNA-directed DNA polymerase</fullName>
        <ecNumber evidence="1">2.7.7.49</ecNumber>
    </recommendedName>
</protein>
<keyword evidence="7" id="KW-0051">Antiviral defense</keyword>
<organism evidence="11 12">
    <name type="scientific">Aequorivita antarctica</name>
    <dbReference type="NCBI Taxonomy" id="153266"/>
    <lineage>
        <taxon>Bacteria</taxon>
        <taxon>Pseudomonadati</taxon>
        <taxon>Bacteroidota</taxon>
        <taxon>Flavobacteriia</taxon>
        <taxon>Flavobacteriales</taxon>
        <taxon>Flavobacteriaceae</taxon>
        <taxon>Aequorivita</taxon>
    </lineage>
</organism>
<gene>
    <name evidence="11" type="ORF">ESU54_07170</name>
</gene>
<keyword evidence="3" id="KW-0548">Nucleotidyltransferase</keyword>
<evidence type="ECO:0000256" key="4">
    <source>
        <dbReference type="ARBA" id="ARBA00022723"/>
    </source>
</evidence>
<dbReference type="GO" id="GO:0046872">
    <property type="term" value="F:metal ion binding"/>
    <property type="evidence" value="ECO:0007669"/>
    <property type="project" value="UniProtKB-KW"/>
</dbReference>
<dbReference type="PANTHER" id="PTHR34047:SF7">
    <property type="entry name" value="RNA-DIRECTED DNA POLYMERASE"/>
    <property type="match status" value="1"/>
</dbReference>
<dbReference type="InterPro" id="IPR051083">
    <property type="entry name" value="GrpII_Intron_Splice-Mob/Def"/>
</dbReference>
<comment type="catalytic activity">
    <reaction evidence="9">
        <text>DNA(n) + a 2'-deoxyribonucleoside 5'-triphosphate = DNA(n+1) + diphosphate</text>
        <dbReference type="Rhea" id="RHEA:22508"/>
        <dbReference type="Rhea" id="RHEA-COMP:17339"/>
        <dbReference type="Rhea" id="RHEA-COMP:17340"/>
        <dbReference type="ChEBI" id="CHEBI:33019"/>
        <dbReference type="ChEBI" id="CHEBI:61560"/>
        <dbReference type="ChEBI" id="CHEBI:173112"/>
        <dbReference type="EC" id="2.7.7.49"/>
    </reaction>
</comment>
<evidence type="ECO:0000256" key="1">
    <source>
        <dbReference type="ARBA" id="ARBA00012493"/>
    </source>
</evidence>
<evidence type="ECO:0000313" key="12">
    <source>
        <dbReference type="Proteomes" id="UP000321497"/>
    </source>
</evidence>
<dbReference type="PRINTS" id="PR00866">
    <property type="entry name" value="RNADNAPOLMS"/>
</dbReference>
<sequence length="287" mass="33143">MNSLQFKKNEFKKLCATIGFKPTIVSDVISNVDKFYYEKVEIKKDKKTGEVKKYKDGTVKKRTLHPSTKELKAIQKSLKKNILAPISLPIEVHGGVKKRSNITNAKPHKGNKFIFTTDLQDFYPNISNSHVNETFLSLGFSNHFSNSLTKLTTWKYALPQGTPTSTHISNLVFLKTDFELIQLCNANNITYTRYVDDLTFSSPIDFRHLLNIILEIIKKNNFKISYRKTKYKGNQTVTGINIFLNKIEAPEHIKEKSKIEIENNTEMKPYSIYLENIQKENKRKGSR</sequence>
<dbReference type="PANTHER" id="PTHR34047">
    <property type="entry name" value="NUCLEAR INTRON MATURASE 1, MITOCHONDRIAL-RELATED"/>
    <property type="match status" value="1"/>
</dbReference>
<keyword evidence="12" id="KW-1185">Reference proteome</keyword>
<evidence type="ECO:0000256" key="2">
    <source>
        <dbReference type="ARBA" id="ARBA00022679"/>
    </source>
</evidence>
<dbReference type="GO" id="GO:0051607">
    <property type="term" value="P:defense response to virus"/>
    <property type="evidence" value="ECO:0007669"/>
    <property type="project" value="UniProtKB-KW"/>
</dbReference>
<keyword evidence="6 11" id="KW-0695">RNA-directed DNA polymerase</keyword>
<comment type="caution">
    <text evidence="11">The sequence shown here is derived from an EMBL/GenBank/DDBJ whole genome shotgun (WGS) entry which is preliminary data.</text>
</comment>
<dbReference type="OrthoDB" id="9780724at2"/>
<evidence type="ECO:0000256" key="6">
    <source>
        <dbReference type="ARBA" id="ARBA00022918"/>
    </source>
</evidence>
<feature type="domain" description="Reverse transcriptase" evidence="10">
    <location>
        <begin position="58"/>
        <end position="232"/>
    </location>
</feature>
<keyword evidence="2" id="KW-0808">Transferase</keyword>
<dbReference type="InterPro" id="IPR000477">
    <property type="entry name" value="RT_dom"/>
</dbReference>
<comment type="similarity">
    <text evidence="8">Belongs to the bacterial reverse transcriptase family.</text>
</comment>
<dbReference type="InterPro" id="IPR000123">
    <property type="entry name" value="Reverse_transcriptase_msDNA"/>
</dbReference>